<dbReference type="Proteomes" id="UP000494106">
    <property type="component" value="Unassembled WGS sequence"/>
</dbReference>
<name>A0A8S1ACE5_ARCPL</name>
<dbReference type="EMBL" id="CADEBC010000517">
    <property type="protein sequence ID" value="CAB3242560.1"/>
    <property type="molecule type" value="Genomic_DNA"/>
</dbReference>
<organism evidence="2 3">
    <name type="scientific">Arctia plantaginis</name>
    <name type="common">Wood tiger moth</name>
    <name type="synonym">Phalaena plantaginis</name>
    <dbReference type="NCBI Taxonomy" id="874455"/>
    <lineage>
        <taxon>Eukaryota</taxon>
        <taxon>Metazoa</taxon>
        <taxon>Ecdysozoa</taxon>
        <taxon>Arthropoda</taxon>
        <taxon>Hexapoda</taxon>
        <taxon>Insecta</taxon>
        <taxon>Pterygota</taxon>
        <taxon>Neoptera</taxon>
        <taxon>Endopterygota</taxon>
        <taxon>Lepidoptera</taxon>
        <taxon>Glossata</taxon>
        <taxon>Ditrysia</taxon>
        <taxon>Noctuoidea</taxon>
        <taxon>Erebidae</taxon>
        <taxon>Arctiinae</taxon>
        <taxon>Arctia</taxon>
    </lineage>
</organism>
<dbReference type="SUPFAM" id="SSF56672">
    <property type="entry name" value="DNA/RNA polymerases"/>
    <property type="match status" value="1"/>
</dbReference>
<dbReference type="GO" id="GO:0071897">
    <property type="term" value="P:DNA biosynthetic process"/>
    <property type="evidence" value="ECO:0007669"/>
    <property type="project" value="UniProtKB-ARBA"/>
</dbReference>
<dbReference type="Gene3D" id="3.10.10.10">
    <property type="entry name" value="HIV Type 1 Reverse Transcriptase, subunit A, domain 1"/>
    <property type="match status" value="1"/>
</dbReference>
<accession>A0A8S1ACE5</accession>
<evidence type="ECO:0000256" key="1">
    <source>
        <dbReference type="SAM" id="MobiDB-lite"/>
    </source>
</evidence>
<evidence type="ECO:0000313" key="3">
    <source>
        <dbReference type="Proteomes" id="UP000494106"/>
    </source>
</evidence>
<dbReference type="InterPro" id="IPR043502">
    <property type="entry name" value="DNA/RNA_pol_sf"/>
</dbReference>
<feature type="region of interest" description="Disordered" evidence="1">
    <location>
        <begin position="1"/>
        <end position="27"/>
    </location>
</feature>
<gene>
    <name evidence="2" type="ORF">APLA_LOCUS9080</name>
</gene>
<keyword evidence="3" id="KW-1185">Reference proteome</keyword>
<dbReference type="OrthoDB" id="775972at2759"/>
<sequence>MQVETTAKHDVTHHIETTGPPIYFGPRPLPPDKYKAAKIEFEKKKDGSLRVCGDYRRLNTLTIEYVPLLSNHEQMGR</sequence>
<comment type="caution">
    <text evidence="2">The sequence shown here is derived from an EMBL/GenBank/DDBJ whole genome shotgun (WGS) entry which is preliminary data.</text>
</comment>
<protein>
    <submittedName>
        <fullName evidence="2">Uncharacterized protein</fullName>
    </submittedName>
</protein>
<dbReference type="AlphaFoldDB" id="A0A8S1ACE5"/>
<evidence type="ECO:0000313" key="2">
    <source>
        <dbReference type="EMBL" id="CAB3242560.1"/>
    </source>
</evidence>
<feature type="compositionally biased region" description="Basic and acidic residues" evidence="1">
    <location>
        <begin position="1"/>
        <end position="16"/>
    </location>
</feature>
<proteinExistence type="predicted"/>
<reference evidence="2 3" key="1">
    <citation type="submission" date="2020-04" db="EMBL/GenBank/DDBJ databases">
        <authorList>
            <person name="Wallbank WR R."/>
            <person name="Pardo Diaz C."/>
            <person name="Kozak K."/>
            <person name="Martin S."/>
            <person name="Jiggins C."/>
            <person name="Moest M."/>
            <person name="Warren A I."/>
            <person name="Byers J.R.P. K."/>
            <person name="Montejo-Kovacevich G."/>
            <person name="Yen C E."/>
        </authorList>
    </citation>
    <scope>NUCLEOTIDE SEQUENCE [LARGE SCALE GENOMIC DNA]</scope>
</reference>